<reference evidence="1 2" key="1">
    <citation type="submission" date="2019-12" db="EMBL/GenBank/DDBJ databases">
        <title>Microbes associate with the intestines of laboratory mice.</title>
        <authorList>
            <person name="Navarre W."/>
            <person name="Wong E."/>
        </authorList>
    </citation>
    <scope>NUCLEOTIDE SEQUENCE [LARGE SCALE GENOMIC DNA]</scope>
    <source>
        <strain evidence="1 2">NM51_B2-22</strain>
    </source>
</reference>
<accession>A0A7X3G6S0</accession>
<name>A0A7X3G6S0_9STRE</name>
<dbReference type="AlphaFoldDB" id="A0A7X3G6S0"/>
<evidence type="ECO:0000313" key="1">
    <source>
        <dbReference type="EMBL" id="MVX58183.1"/>
    </source>
</evidence>
<dbReference type="Proteomes" id="UP000461595">
    <property type="component" value="Unassembled WGS sequence"/>
</dbReference>
<organism evidence="1 2">
    <name type="scientific">Streptococcus danieliae</name>
    <dbReference type="NCBI Taxonomy" id="747656"/>
    <lineage>
        <taxon>Bacteria</taxon>
        <taxon>Bacillati</taxon>
        <taxon>Bacillota</taxon>
        <taxon>Bacilli</taxon>
        <taxon>Lactobacillales</taxon>
        <taxon>Streptococcaceae</taxon>
        <taxon>Streptococcus</taxon>
    </lineage>
</organism>
<proteinExistence type="predicted"/>
<dbReference type="RefSeq" id="WP_160332016.1">
    <property type="nucleotide sequence ID" value="NZ_WSRS01000003.1"/>
</dbReference>
<evidence type="ECO:0000313" key="2">
    <source>
        <dbReference type="Proteomes" id="UP000461595"/>
    </source>
</evidence>
<gene>
    <name evidence="1" type="ORF">E5983_00650</name>
</gene>
<comment type="caution">
    <text evidence="1">The sequence shown here is derived from an EMBL/GenBank/DDBJ whole genome shotgun (WGS) entry which is preliminary data.</text>
</comment>
<protein>
    <submittedName>
        <fullName evidence="1">Uncharacterized protein</fullName>
    </submittedName>
</protein>
<sequence length="60" mass="7255">MSNYRVKHFENLVEYLDEEVNDFIRENKIEVLRYTLIPPALETLPLFVGILEYEELDHED</sequence>
<dbReference type="EMBL" id="WSRS01000003">
    <property type="protein sequence ID" value="MVX58183.1"/>
    <property type="molecule type" value="Genomic_DNA"/>
</dbReference>